<evidence type="ECO:0000256" key="4">
    <source>
        <dbReference type="ARBA" id="ARBA00022692"/>
    </source>
</evidence>
<dbReference type="InterPro" id="IPR000515">
    <property type="entry name" value="MetI-like"/>
</dbReference>
<comment type="similarity">
    <text evidence="7">Belongs to the binding-protein-dependent transport system permease family.</text>
</comment>
<evidence type="ECO:0000256" key="2">
    <source>
        <dbReference type="ARBA" id="ARBA00022448"/>
    </source>
</evidence>
<protein>
    <submittedName>
        <fullName evidence="10">Carbohydrate ABC transporter permease</fullName>
    </submittedName>
</protein>
<feature type="transmembrane region" description="Helical" evidence="7">
    <location>
        <begin position="310"/>
        <end position="330"/>
    </location>
</feature>
<dbReference type="Proteomes" id="UP001589838">
    <property type="component" value="Unassembled WGS sequence"/>
</dbReference>
<keyword evidence="6 7" id="KW-0472">Membrane</keyword>
<evidence type="ECO:0000256" key="6">
    <source>
        <dbReference type="ARBA" id="ARBA00023136"/>
    </source>
</evidence>
<dbReference type="PROSITE" id="PS50928">
    <property type="entry name" value="ABC_TM1"/>
    <property type="match status" value="1"/>
</dbReference>
<feature type="transmembrane region" description="Helical" evidence="7">
    <location>
        <begin position="154"/>
        <end position="174"/>
    </location>
</feature>
<dbReference type="InterPro" id="IPR035906">
    <property type="entry name" value="MetI-like_sf"/>
</dbReference>
<dbReference type="Pfam" id="PF00528">
    <property type="entry name" value="BPD_transp_1"/>
    <property type="match status" value="1"/>
</dbReference>
<dbReference type="InterPro" id="IPR051393">
    <property type="entry name" value="ABC_transporter_permease"/>
</dbReference>
<dbReference type="SUPFAM" id="SSF161098">
    <property type="entry name" value="MetI-like"/>
    <property type="match status" value="1"/>
</dbReference>
<dbReference type="RefSeq" id="WP_335959681.1">
    <property type="nucleotide sequence ID" value="NZ_JAXBLX010000006.1"/>
</dbReference>
<dbReference type="CDD" id="cd06261">
    <property type="entry name" value="TM_PBP2"/>
    <property type="match status" value="1"/>
</dbReference>
<comment type="subcellular location">
    <subcellularLocation>
        <location evidence="1 7">Cell membrane</location>
        <topology evidence="1 7">Multi-pass membrane protein</topology>
    </subcellularLocation>
</comment>
<comment type="caution">
    <text evidence="10">The sequence shown here is derived from an EMBL/GenBank/DDBJ whole genome shotgun (WGS) entry which is preliminary data.</text>
</comment>
<keyword evidence="5 7" id="KW-1133">Transmembrane helix</keyword>
<evidence type="ECO:0000259" key="9">
    <source>
        <dbReference type="PROSITE" id="PS50928"/>
    </source>
</evidence>
<feature type="compositionally biased region" description="Low complexity" evidence="8">
    <location>
        <begin position="29"/>
        <end position="39"/>
    </location>
</feature>
<dbReference type="EMBL" id="JBHLUX010000036">
    <property type="protein sequence ID" value="MFC0471783.1"/>
    <property type="molecule type" value="Genomic_DNA"/>
</dbReference>
<evidence type="ECO:0000256" key="5">
    <source>
        <dbReference type="ARBA" id="ARBA00022989"/>
    </source>
</evidence>
<dbReference type="Gene3D" id="1.10.3720.10">
    <property type="entry name" value="MetI-like"/>
    <property type="match status" value="1"/>
</dbReference>
<proteinExistence type="inferred from homology"/>
<feature type="transmembrane region" description="Helical" evidence="7">
    <location>
        <begin position="249"/>
        <end position="273"/>
    </location>
</feature>
<accession>A0ABV6KEN3</accession>
<feature type="transmembrane region" description="Helical" evidence="7">
    <location>
        <begin position="202"/>
        <end position="228"/>
    </location>
</feature>
<evidence type="ECO:0000256" key="8">
    <source>
        <dbReference type="SAM" id="MobiDB-lite"/>
    </source>
</evidence>
<reference evidence="10 11" key="1">
    <citation type="submission" date="2024-09" db="EMBL/GenBank/DDBJ databases">
        <authorList>
            <person name="Sun Q."/>
            <person name="Mori K."/>
        </authorList>
    </citation>
    <scope>NUCLEOTIDE SEQUENCE [LARGE SCALE GENOMIC DNA]</scope>
    <source>
        <strain evidence="10 11">NCAIM B.02610</strain>
    </source>
</reference>
<gene>
    <name evidence="10" type="ORF">ACFFHM_15075</name>
</gene>
<evidence type="ECO:0000313" key="10">
    <source>
        <dbReference type="EMBL" id="MFC0471783.1"/>
    </source>
</evidence>
<keyword evidence="2 7" id="KW-0813">Transport</keyword>
<feature type="transmembrane region" description="Helical" evidence="7">
    <location>
        <begin position="112"/>
        <end position="142"/>
    </location>
</feature>
<name>A0ABV6KEN3_9BACI</name>
<evidence type="ECO:0000313" key="11">
    <source>
        <dbReference type="Proteomes" id="UP001589838"/>
    </source>
</evidence>
<sequence length="339" mass="38059">MSVANIKNNVPHPPTKNNGEASGLGMSGTTNNNKNNTPRPRTKNKGDWKEKLTPFLFISPHMLFFIIFLAYPTLYGFYISFNSWNFFTDMQFVGLQNYANILWNSDSLYFDYFWSAFRATLIFTVLSVPFLVIIPLFLAIGINARPFGHNFFRALFYAPSLLSVVTVVLIWIWLLDTNAGLVNYYLQTLGLDNIPWLTRAPWVWISLVMMTIWWTIGTNMILFLAGLGEIADHLYEAAKIDGANKIQQFFHVTLPGLKGPMAFVVIMTTLASFNVMAQPQLATGGGPGYETRVLILYIYEVGFTGGNPRAGLAAAMSVVLGMILLSISLIQFKLMSKEK</sequence>
<keyword evidence="3" id="KW-1003">Cell membrane</keyword>
<keyword evidence="11" id="KW-1185">Reference proteome</keyword>
<dbReference type="PANTHER" id="PTHR30193:SF37">
    <property type="entry name" value="INNER MEMBRANE ABC TRANSPORTER PERMEASE PROTEIN YCJO"/>
    <property type="match status" value="1"/>
</dbReference>
<evidence type="ECO:0000256" key="3">
    <source>
        <dbReference type="ARBA" id="ARBA00022475"/>
    </source>
</evidence>
<evidence type="ECO:0000256" key="7">
    <source>
        <dbReference type="RuleBase" id="RU363032"/>
    </source>
</evidence>
<feature type="domain" description="ABC transmembrane type-1" evidence="9">
    <location>
        <begin position="117"/>
        <end position="331"/>
    </location>
</feature>
<evidence type="ECO:0000256" key="1">
    <source>
        <dbReference type="ARBA" id="ARBA00004651"/>
    </source>
</evidence>
<feature type="region of interest" description="Disordered" evidence="8">
    <location>
        <begin position="1"/>
        <end position="46"/>
    </location>
</feature>
<keyword evidence="4 7" id="KW-0812">Transmembrane</keyword>
<organism evidence="10 11">
    <name type="scientific">Halalkalibacter kiskunsagensis</name>
    <dbReference type="NCBI Taxonomy" id="1548599"/>
    <lineage>
        <taxon>Bacteria</taxon>
        <taxon>Bacillati</taxon>
        <taxon>Bacillota</taxon>
        <taxon>Bacilli</taxon>
        <taxon>Bacillales</taxon>
        <taxon>Bacillaceae</taxon>
        <taxon>Halalkalibacter</taxon>
    </lineage>
</organism>
<feature type="transmembrane region" description="Helical" evidence="7">
    <location>
        <begin position="55"/>
        <end position="78"/>
    </location>
</feature>
<dbReference type="PANTHER" id="PTHR30193">
    <property type="entry name" value="ABC TRANSPORTER PERMEASE PROTEIN"/>
    <property type="match status" value="1"/>
</dbReference>